<feature type="compositionally biased region" description="Basic and acidic residues" evidence="1">
    <location>
        <begin position="76"/>
        <end position="85"/>
    </location>
</feature>
<accession>A0A934Q3R3</accession>
<reference evidence="3" key="1">
    <citation type="submission" date="2020-12" db="EMBL/GenBank/DDBJ databases">
        <title>Ramlibacter sp. nov., isolated from a freshwater alga, Cryptomonas.</title>
        <authorList>
            <person name="Kim H.M."/>
            <person name="Jeon C.O."/>
        </authorList>
    </citation>
    <scope>NUCLEOTIDE SEQUENCE</scope>
    <source>
        <strain evidence="3">CrO1</strain>
    </source>
</reference>
<sequence length="100" mass="10937">MRSALAFALIAAAAAVHAQDDPAAPGRRNQKIERIVHEDAGSRIEELRVGGQTQTITVQPKADVPEYQVEPTKPGRQRDRQDRSGSSETGGTRSWTVLKF</sequence>
<comment type="caution">
    <text evidence="3">The sequence shown here is derived from an EMBL/GenBank/DDBJ whole genome shotgun (WGS) entry which is preliminary data.</text>
</comment>
<gene>
    <name evidence="3" type="ORF">I8E28_15600</name>
</gene>
<name>A0A934Q3R3_9BURK</name>
<dbReference type="Gene3D" id="2.20.130.30">
    <property type="entry name" value="Protein of unknown function DUF2782"/>
    <property type="match status" value="1"/>
</dbReference>
<dbReference type="EMBL" id="JAEDAO010000001">
    <property type="protein sequence ID" value="MBK0394026.1"/>
    <property type="molecule type" value="Genomic_DNA"/>
</dbReference>
<feature type="chain" id="PRO_5037634685" description="DUF2782 domain-containing protein" evidence="2">
    <location>
        <begin position="19"/>
        <end position="100"/>
    </location>
</feature>
<protein>
    <recommendedName>
        <fullName evidence="5">DUF2782 domain-containing protein</fullName>
    </recommendedName>
</protein>
<evidence type="ECO:0000256" key="2">
    <source>
        <dbReference type="SAM" id="SignalP"/>
    </source>
</evidence>
<keyword evidence="2" id="KW-0732">Signal</keyword>
<evidence type="ECO:0000313" key="3">
    <source>
        <dbReference type="EMBL" id="MBK0394026.1"/>
    </source>
</evidence>
<dbReference type="Proteomes" id="UP000617041">
    <property type="component" value="Unassembled WGS sequence"/>
</dbReference>
<evidence type="ECO:0008006" key="5">
    <source>
        <dbReference type="Google" id="ProtNLM"/>
    </source>
</evidence>
<feature type="signal peptide" evidence="2">
    <location>
        <begin position="1"/>
        <end position="18"/>
    </location>
</feature>
<organism evidence="3 4">
    <name type="scientific">Ramlibacter algicola</name>
    <dbReference type="NCBI Taxonomy" id="2795217"/>
    <lineage>
        <taxon>Bacteria</taxon>
        <taxon>Pseudomonadati</taxon>
        <taxon>Pseudomonadota</taxon>
        <taxon>Betaproteobacteria</taxon>
        <taxon>Burkholderiales</taxon>
        <taxon>Comamonadaceae</taxon>
        <taxon>Ramlibacter</taxon>
    </lineage>
</organism>
<dbReference type="AlphaFoldDB" id="A0A934Q3R3"/>
<evidence type="ECO:0000313" key="4">
    <source>
        <dbReference type="Proteomes" id="UP000617041"/>
    </source>
</evidence>
<proteinExistence type="predicted"/>
<feature type="region of interest" description="Disordered" evidence="1">
    <location>
        <begin position="51"/>
        <end position="100"/>
    </location>
</feature>
<keyword evidence="4" id="KW-1185">Reference proteome</keyword>
<dbReference type="RefSeq" id="WP_200788982.1">
    <property type="nucleotide sequence ID" value="NZ_JAEDAO010000001.1"/>
</dbReference>
<evidence type="ECO:0000256" key="1">
    <source>
        <dbReference type="SAM" id="MobiDB-lite"/>
    </source>
</evidence>